<dbReference type="Proteomes" id="UP000449209">
    <property type="component" value="Unassembled WGS sequence"/>
</dbReference>
<keyword evidence="6" id="KW-0464">Manganese</keyword>
<name>A0A6N9I084_9LACO</name>
<dbReference type="InterPro" id="IPR011761">
    <property type="entry name" value="ATP-grasp"/>
</dbReference>
<dbReference type="PANTHER" id="PTHR11609">
    <property type="entry name" value="PURINE BIOSYNTHESIS PROTEIN 6/7, PUR6/7"/>
    <property type="match status" value="1"/>
</dbReference>
<evidence type="ECO:0000313" key="10">
    <source>
        <dbReference type="EMBL" id="MYV16330.1"/>
    </source>
</evidence>
<organism evidence="10 11">
    <name type="scientific">Furfurilactobacillus milii</name>
    <dbReference type="NCBI Taxonomy" id="2888272"/>
    <lineage>
        <taxon>Bacteria</taxon>
        <taxon>Bacillati</taxon>
        <taxon>Bacillota</taxon>
        <taxon>Bacilli</taxon>
        <taxon>Lactobacillales</taxon>
        <taxon>Lactobacillaceae</taxon>
        <taxon>Furfurilactobacillus</taxon>
    </lineage>
</organism>
<dbReference type="PROSITE" id="PS50975">
    <property type="entry name" value="ATP_GRASP"/>
    <property type="match status" value="1"/>
</dbReference>
<dbReference type="PANTHER" id="PTHR11609:SF5">
    <property type="entry name" value="PHOSPHORIBOSYLAMINOIMIDAZOLE CARBOXYLASE"/>
    <property type="match status" value="1"/>
</dbReference>
<evidence type="ECO:0000259" key="9">
    <source>
        <dbReference type="PROSITE" id="PS50975"/>
    </source>
</evidence>
<comment type="pathway">
    <text evidence="7">Purine metabolism.</text>
</comment>
<evidence type="ECO:0000256" key="8">
    <source>
        <dbReference type="PROSITE-ProRule" id="PRU00409"/>
    </source>
</evidence>
<evidence type="ECO:0000256" key="7">
    <source>
        <dbReference type="ARBA" id="ARBA00025704"/>
    </source>
</evidence>
<dbReference type="GO" id="GO:0046872">
    <property type="term" value="F:metal ion binding"/>
    <property type="evidence" value="ECO:0007669"/>
    <property type="project" value="InterPro"/>
</dbReference>
<proteinExistence type="predicted"/>
<dbReference type="Gene3D" id="3.30.470.20">
    <property type="entry name" value="ATP-grasp fold, B domain"/>
    <property type="match status" value="1"/>
</dbReference>
<reference evidence="10 11" key="1">
    <citation type="journal article" date="2019" name="Appl. Environ. Microbiol.">
        <title>Genetic determinants of hydroxycinnamic acid metabolism in heterofermentative lactobacilli.</title>
        <authorList>
            <person name="Gaur G."/>
            <person name="Oh J.H."/>
            <person name="Filannino P."/>
            <person name="Gobbetti M."/>
            <person name="van Pijkeren J.P."/>
            <person name="Ganzle M.G."/>
        </authorList>
    </citation>
    <scope>NUCLEOTIDE SEQUENCE [LARGE SCALE GENOMIC DNA]</scope>
    <source>
        <strain evidence="10 11">C5</strain>
    </source>
</reference>
<dbReference type="OrthoDB" id="9804625at2"/>
<dbReference type="Gene3D" id="3.40.50.20">
    <property type="match status" value="1"/>
</dbReference>
<feature type="domain" description="ATP-grasp" evidence="9">
    <location>
        <begin position="112"/>
        <end position="304"/>
    </location>
</feature>
<dbReference type="SUPFAM" id="SSF56059">
    <property type="entry name" value="Glutathione synthetase ATP-binding domain-like"/>
    <property type="match status" value="1"/>
</dbReference>
<comment type="cofactor">
    <cofactor evidence="2">
        <name>Mg(2+)</name>
        <dbReference type="ChEBI" id="CHEBI:18420"/>
    </cofactor>
</comment>
<dbReference type="InterPro" id="IPR003135">
    <property type="entry name" value="ATP-grasp_carboxylate-amine"/>
</dbReference>
<dbReference type="GO" id="GO:0005829">
    <property type="term" value="C:cytosol"/>
    <property type="evidence" value="ECO:0007669"/>
    <property type="project" value="TreeGrafter"/>
</dbReference>
<evidence type="ECO:0000256" key="2">
    <source>
        <dbReference type="ARBA" id="ARBA00001946"/>
    </source>
</evidence>
<dbReference type="RefSeq" id="WP_161002910.1">
    <property type="nucleotide sequence ID" value="NZ_WEZQ01000002.1"/>
</dbReference>
<dbReference type="EMBL" id="WEZQ01000002">
    <property type="protein sequence ID" value="MYV16330.1"/>
    <property type="molecule type" value="Genomic_DNA"/>
</dbReference>
<accession>A0A6N9I084</accession>
<comment type="caution">
    <text evidence="10">The sequence shown here is derived from an EMBL/GenBank/DDBJ whole genome shotgun (WGS) entry which is preliminary data.</text>
</comment>
<evidence type="ECO:0000313" key="11">
    <source>
        <dbReference type="Proteomes" id="UP000449209"/>
    </source>
</evidence>
<dbReference type="GO" id="GO:0005524">
    <property type="term" value="F:ATP binding"/>
    <property type="evidence" value="ECO:0007669"/>
    <property type="project" value="UniProtKB-UniRule"/>
</dbReference>
<dbReference type="SUPFAM" id="SSF52440">
    <property type="entry name" value="PreATP-grasp domain"/>
    <property type="match status" value="1"/>
</dbReference>
<keyword evidence="5 8" id="KW-0067">ATP-binding</keyword>
<dbReference type="AlphaFoldDB" id="A0A6N9I084"/>
<evidence type="ECO:0000256" key="4">
    <source>
        <dbReference type="ARBA" id="ARBA00022755"/>
    </source>
</evidence>
<dbReference type="Pfam" id="PF02222">
    <property type="entry name" value="ATP-grasp"/>
    <property type="match status" value="1"/>
</dbReference>
<comment type="cofactor">
    <cofactor evidence="1">
        <name>Mn(2+)</name>
        <dbReference type="ChEBI" id="CHEBI:29035"/>
    </cofactor>
</comment>
<sequence>MTGNVLYPGDTLGIIGNSSNGPLLVNAARRVGLNVAAYTSETNSEIASLADAVFTGAFDNKQRLQAFAENCDVVTYESEHVPSEVIAFIAQFTKVPQGSDTLAMMQDRSLERAFFEGLNINIPPYATIIELDDIYASAASIGYPAVLKPMQKGIEQEQQLTIRSQADVPLAADMLQHGPHILEATIPNAQEISVLVVKGYPQENELADQIRLFPIIETNYQQGRLMRAIAPARISDDINDEIKRITQTVAHNVDYYGVFQLSFMITDTGNLFLRDLTPAMDRSGLVFDKAANITMFEAHLHAIAGLPLAIPKQYMATVLASFDDEQLDAIRTQWIIKSNWEFVFYHKSGRLISPAAGHVLIQASTVQDGLNQLSATTIWDPARPVAPAPSRLDKNKYF</sequence>
<dbReference type="InterPro" id="IPR016185">
    <property type="entry name" value="PreATP-grasp_dom_sf"/>
</dbReference>
<keyword evidence="3 8" id="KW-0547">Nucleotide-binding</keyword>
<dbReference type="InterPro" id="IPR054350">
    <property type="entry name" value="PurT/PurK_preATP-grasp"/>
</dbReference>
<evidence type="ECO:0000256" key="3">
    <source>
        <dbReference type="ARBA" id="ARBA00022741"/>
    </source>
</evidence>
<gene>
    <name evidence="10" type="ORF">GB993_02180</name>
</gene>
<dbReference type="Pfam" id="PF22660">
    <property type="entry name" value="RS_preATP-grasp-like"/>
    <property type="match status" value="1"/>
</dbReference>
<dbReference type="GO" id="GO:0006164">
    <property type="term" value="P:purine nucleotide biosynthetic process"/>
    <property type="evidence" value="ECO:0007669"/>
    <property type="project" value="UniProtKB-KW"/>
</dbReference>
<evidence type="ECO:0000256" key="1">
    <source>
        <dbReference type="ARBA" id="ARBA00001936"/>
    </source>
</evidence>
<dbReference type="Gene3D" id="3.30.1490.20">
    <property type="entry name" value="ATP-grasp fold, A domain"/>
    <property type="match status" value="1"/>
</dbReference>
<evidence type="ECO:0000256" key="5">
    <source>
        <dbReference type="ARBA" id="ARBA00022840"/>
    </source>
</evidence>
<protein>
    <submittedName>
        <fullName evidence="10">ATP-grasp domain-containing protein</fullName>
    </submittedName>
</protein>
<keyword evidence="4" id="KW-0658">Purine biosynthesis</keyword>
<evidence type="ECO:0000256" key="6">
    <source>
        <dbReference type="ARBA" id="ARBA00023211"/>
    </source>
</evidence>
<dbReference type="InterPro" id="IPR013815">
    <property type="entry name" value="ATP_grasp_subdomain_1"/>
</dbReference>